<reference evidence="2 4" key="3">
    <citation type="journal article" date="2016" name="Proc. Natl. Acad. Sci. U.S.A.">
        <title>Comparative genomics of biotechnologically important yeasts.</title>
        <authorList>
            <person name="Riley R."/>
            <person name="Haridas S."/>
            <person name="Wolfe K.H."/>
            <person name="Lopes M.R."/>
            <person name="Hittinger C.T."/>
            <person name="Goeker M."/>
            <person name="Salamov A.A."/>
            <person name="Wisecaver J.H."/>
            <person name="Long T.M."/>
            <person name="Calvey C.H."/>
            <person name="Aerts A.L."/>
            <person name="Barry K.W."/>
            <person name="Choi C."/>
            <person name="Clum A."/>
            <person name="Coughlan A.Y."/>
            <person name="Deshpande S."/>
            <person name="Douglass A.P."/>
            <person name="Hanson S.J."/>
            <person name="Klenk H.-P."/>
            <person name="LaButti K.M."/>
            <person name="Lapidus A."/>
            <person name="Lindquist E.A."/>
            <person name="Lipzen A.M."/>
            <person name="Meier-Kolthoff J.P."/>
            <person name="Ohm R.A."/>
            <person name="Otillar R.P."/>
            <person name="Pangilinan J.L."/>
            <person name="Peng Y."/>
            <person name="Rokas A."/>
            <person name="Rosa C.A."/>
            <person name="Scheuner C."/>
            <person name="Sibirny A.A."/>
            <person name="Slot J.C."/>
            <person name="Stielow J.B."/>
            <person name="Sun H."/>
            <person name="Kurtzman C.P."/>
            <person name="Blackwell M."/>
            <person name="Grigoriev I.V."/>
            <person name="Jeffries T.W."/>
        </authorList>
    </citation>
    <scope>NUCLEOTIDE SEQUENCE [LARGE SCALE GENOMIC DNA]</scope>
    <source>
        <strain evidence="4">ATCC 18201 / CBS 1600 / BCRC 20928 / JCM 3617 / NBRC 0987 / NRRL Y-1542</strain>
        <strain evidence="2">NRRL Y-1542</strain>
    </source>
</reference>
<dbReference type="EMBL" id="KV453925">
    <property type="protein sequence ID" value="ODV76472.1"/>
    <property type="molecule type" value="Genomic_DNA"/>
</dbReference>
<proteinExistence type="predicted"/>
<gene>
    <name evidence="1" type="ORF">BN1211_1122</name>
    <name evidence="2" type="ORF">CYBJADRAFT_170911</name>
</gene>
<accession>A0A0H5BZZ8</accession>
<accession>A0A1E4SAP4</accession>
<reference evidence="3" key="2">
    <citation type="journal article" date="2015" name="J. Biotechnol.">
        <title>The structure of the Cyberlindnera jadinii genome and its relation to Candida utilis analyzed by the occurrence of single nucleotide polymorphisms.</title>
        <authorList>
            <person name="Rupp O."/>
            <person name="Brinkrolf K."/>
            <person name="Buerth C."/>
            <person name="Kunigo M."/>
            <person name="Schneider J."/>
            <person name="Jaenicke S."/>
            <person name="Goesmann A."/>
            <person name="Puehler A."/>
            <person name="Jaeger K.-E."/>
            <person name="Ernst J.F."/>
        </authorList>
    </citation>
    <scope>NUCLEOTIDE SEQUENCE [LARGE SCALE GENOMIC DNA]</scope>
    <source>
        <strain evidence="3">ATCC 18201 / CBS 1600 / BCRC 20928 / JCM 3617 / NBRC 0987 / NRRL Y-1542</strain>
    </source>
</reference>
<dbReference type="Proteomes" id="UP000038830">
    <property type="component" value="Unassembled WGS sequence"/>
</dbReference>
<name>A0A0H5BZZ8_CYBJN</name>
<dbReference type="Proteomes" id="UP000094389">
    <property type="component" value="Unassembled WGS sequence"/>
</dbReference>
<evidence type="ECO:0000313" key="1">
    <source>
        <dbReference type="EMBL" id="CEP21100.1"/>
    </source>
</evidence>
<dbReference type="EMBL" id="CDQK01000001">
    <property type="protein sequence ID" value="CEP21100.1"/>
    <property type="molecule type" value="Genomic_DNA"/>
</dbReference>
<evidence type="ECO:0008006" key="5">
    <source>
        <dbReference type="Google" id="ProtNLM"/>
    </source>
</evidence>
<sequence>MLDKLPTEIVSQILINYCTQQDQYHLMLTCKSTYHATNEHYHSHFKPRPNLICWDNPVHHDYHYKHLQNVWRFKKSQHCSTNNYFEHKGRYRILSDEWTSEKSKL</sequence>
<evidence type="ECO:0000313" key="4">
    <source>
        <dbReference type="Proteomes" id="UP000094389"/>
    </source>
</evidence>
<dbReference type="AlphaFoldDB" id="A0A0H5BZZ8"/>
<dbReference type="GeneID" id="30990562"/>
<evidence type="ECO:0000313" key="3">
    <source>
        <dbReference type="Proteomes" id="UP000038830"/>
    </source>
</evidence>
<dbReference type="OrthoDB" id="10358345at2759"/>
<keyword evidence="4" id="KW-1185">Reference proteome</keyword>
<organism evidence="1 3">
    <name type="scientific">Cyberlindnera jadinii (strain ATCC 18201 / CBS 1600 / BCRC 20928 / JCM 3617 / NBRC 0987 / NRRL Y-1542)</name>
    <name type="common">Torula yeast</name>
    <name type="synonym">Candida utilis</name>
    <dbReference type="NCBI Taxonomy" id="983966"/>
    <lineage>
        <taxon>Eukaryota</taxon>
        <taxon>Fungi</taxon>
        <taxon>Dikarya</taxon>
        <taxon>Ascomycota</taxon>
        <taxon>Saccharomycotina</taxon>
        <taxon>Saccharomycetes</taxon>
        <taxon>Phaffomycetales</taxon>
        <taxon>Phaffomycetaceae</taxon>
        <taxon>Cyberlindnera</taxon>
    </lineage>
</organism>
<evidence type="ECO:0000313" key="2">
    <source>
        <dbReference type="EMBL" id="ODV76472.1"/>
    </source>
</evidence>
<reference evidence="1" key="1">
    <citation type="submission" date="2014-12" db="EMBL/GenBank/DDBJ databases">
        <authorList>
            <person name="Jaenicke S."/>
        </authorList>
    </citation>
    <scope>NUCLEOTIDE SEQUENCE [LARGE SCALE GENOMIC DNA]</scope>
    <source>
        <strain evidence="1">CBS1600</strain>
    </source>
</reference>
<dbReference type="RefSeq" id="XP_020073511.1">
    <property type="nucleotide sequence ID" value="XM_020216166.1"/>
</dbReference>
<dbReference type="OMA" id="YHATNEH"/>
<protein>
    <recommendedName>
        <fullName evidence="5">F-box domain-containing protein</fullName>
    </recommendedName>
</protein>